<dbReference type="InterPro" id="IPR026591">
    <property type="entry name" value="Sirtuin_cat_small_dom_sf"/>
</dbReference>
<proteinExistence type="inferred from homology"/>
<feature type="domain" description="Deacetylase sirtuin-type" evidence="11">
    <location>
        <begin position="16"/>
        <end position="277"/>
    </location>
</feature>
<dbReference type="SUPFAM" id="SSF52467">
    <property type="entry name" value="DHS-like NAD/FAD-binding domain"/>
    <property type="match status" value="1"/>
</dbReference>
<evidence type="ECO:0000256" key="7">
    <source>
        <dbReference type="ARBA" id="ARBA00023027"/>
    </source>
</evidence>
<evidence type="ECO:0000256" key="1">
    <source>
        <dbReference type="ARBA" id="ARBA00001947"/>
    </source>
</evidence>
<dbReference type="PROSITE" id="PS50305">
    <property type="entry name" value="SIRTUIN"/>
    <property type="match status" value="1"/>
</dbReference>
<dbReference type="AlphaFoldDB" id="A0AAD7X8B1"/>
<comment type="similarity">
    <text evidence="3">Belongs to the sirtuin family. Class I subfamily.</text>
</comment>
<evidence type="ECO:0000259" key="11">
    <source>
        <dbReference type="PROSITE" id="PS50305"/>
    </source>
</evidence>
<feature type="binding site" evidence="9">
    <location>
        <position position="155"/>
    </location>
    <ligand>
        <name>Zn(2+)</name>
        <dbReference type="ChEBI" id="CHEBI:29105"/>
    </ligand>
</feature>
<dbReference type="InterPro" id="IPR026590">
    <property type="entry name" value="Ssirtuin_cat_dom"/>
</dbReference>
<organism evidence="12 13">
    <name type="scientific">Trametes cubensis</name>
    <dbReference type="NCBI Taxonomy" id="1111947"/>
    <lineage>
        <taxon>Eukaryota</taxon>
        <taxon>Fungi</taxon>
        <taxon>Dikarya</taxon>
        <taxon>Basidiomycota</taxon>
        <taxon>Agaricomycotina</taxon>
        <taxon>Agaricomycetes</taxon>
        <taxon>Polyporales</taxon>
        <taxon>Polyporaceae</taxon>
        <taxon>Trametes</taxon>
    </lineage>
</organism>
<evidence type="ECO:0000256" key="8">
    <source>
        <dbReference type="ARBA" id="ARBA00023128"/>
    </source>
</evidence>
<dbReference type="InterPro" id="IPR003000">
    <property type="entry name" value="Sirtuin"/>
</dbReference>
<evidence type="ECO:0000256" key="10">
    <source>
        <dbReference type="SAM" id="MobiDB-lite"/>
    </source>
</evidence>
<comment type="caution">
    <text evidence="12">The sequence shown here is derived from an EMBL/GenBank/DDBJ whole genome shotgun (WGS) entry which is preliminary data.</text>
</comment>
<dbReference type="GO" id="GO:0005739">
    <property type="term" value="C:mitochondrion"/>
    <property type="evidence" value="ECO:0007669"/>
    <property type="project" value="UniProtKB-SubCell"/>
</dbReference>
<feature type="binding site" evidence="9">
    <location>
        <position position="179"/>
    </location>
    <ligand>
        <name>Zn(2+)</name>
        <dbReference type="ChEBI" id="CHEBI:29105"/>
    </ligand>
</feature>
<keyword evidence="13" id="KW-1185">Reference proteome</keyword>
<feature type="region of interest" description="Disordered" evidence="10">
    <location>
        <begin position="394"/>
        <end position="417"/>
    </location>
</feature>
<evidence type="ECO:0000256" key="6">
    <source>
        <dbReference type="ARBA" id="ARBA00022833"/>
    </source>
</evidence>
<feature type="binding site" evidence="9">
    <location>
        <position position="158"/>
    </location>
    <ligand>
        <name>Zn(2+)</name>
        <dbReference type="ChEBI" id="CHEBI:29105"/>
    </ligand>
</feature>
<evidence type="ECO:0000313" key="12">
    <source>
        <dbReference type="EMBL" id="KAJ8480664.1"/>
    </source>
</evidence>
<dbReference type="GO" id="GO:0070403">
    <property type="term" value="F:NAD+ binding"/>
    <property type="evidence" value="ECO:0007669"/>
    <property type="project" value="InterPro"/>
</dbReference>
<evidence type="ECO:0000256" key="2">
    <source>
        <dbReference type="ARBA" id="ARBA00004173"/>
    </source>
</evidence>
<accession>A0AAD7X8B1</accession>
<dbReference type="Proteomes" id="UP001215151">
    <property type="component" value="Unassembled WGS sequence"/>
</dbReference>
<keyword evidence="7" id="KW-0520">NAD</keyword>
<evidence type="ECO:0000313" key="13">
    <source>
        <dbReference type="Proteomes" id="UP001215151"/>
    </source>
</evidence>
<protein>
    <recommendedName>
        <fullName evidence="11">Deacetylase sirtuin-type domain-containing protein</fullName>
    </recommendedName>
</protein>
<dbReference type="GO" id="GO:0017136">
    <property type="term" value="F:histone deacetylase activity, NAD-dependent"/>
    <property type="evidence" value="ECO:0007669"/>
    <property type="project" value="TreeGrafter"/>
</dbReference>
<dbReference type="InterPro" id="IPR029035">
    <property type="entry name" value="DHS-like_NAD/FAD-binding_dom"/>
</dbReference>
<name>A0AAD7X8B1_9APHY</name>
<feature type="active site" description="Proton acceptor" evidence="9">
    <location>
        <position position="147"/>
    </location>
</feature>
<dbReference type="Pfam" id="PF02146">
    <property type="entry name" value="SIR2"/>
    <property type="match status" value="1"/>
</dbReference>
<feature type="compositionally biased region" description="Polar residues" evidence="10">
    <location>
        <begin position="396"/>
        <end position="407"/>
    </location>
</feature>
<evidence type="ECO:0000256" key="3">
    <source>
        <dbReference type="ARBA" id="ARBA00006924"/>
    </source>
</evidence>
<comment type="subcellular location">
    <subcellularLocation>
        <location evidence="2">Mitochondrion</location>
    </subcellularLocation>
</comment>
<feature type="binding site" evidence="9">
    <location>
        <position position="182"/>
    </location>
    <ligand>
        <name>Zn(2+)</name>
        <dbReference type="ChEBI" id="CHEBI:29105"/>
    </ligand>
</feature>
<dbReference type="InterPro" id="IPR050134">
    <property type="entry name" value="NAD-dep_sirtuin_deacylases"/>
</dbReference>
<dbReference type="Gene3D" id="3.40.50.1220">
    <property type="entry name" value="TPP-binding domain"/>
    <property type="match status" value="1"/>
</dbReference>
<gene>
    <name evidence="12" type="ORF">ONZ51_g6501</name>
</gene>
<keyword evidence="8" id="KW-0496">Mitochondrion</keyword>
<reference evidence="12" key="1">
    <citation type="submission" date="2022-11" db="EMBL/GenBank/DDBJ databases">
        <title>Genome Sequence of Cubamyces cubensis.</title>
        <authorList>
            <person name="Buettner E."/>
        </authorList>
    </citation>
    <scope>NUCLEOTIDE SEQUENCE</scope>
    <source>
        <strain evidence="12">MPL-01</strain>
    </source>
</reference>
<dbReference type="Gene3D" id="3.30.1600.10">
    <property type="entry name" value="SIR2/SIRT2 'Small Domain"/>
    <property type="match status" value="1"/>
</dbReference>
<comment type="cofactor">
    <cofactor evidence="1">
        <name>Zn(2+)</name>
        <dbReference type="ChEBI" id="CHEBI:29105"/>
    </cofactor>
</comment>
<evidence type="ECO:0000256" key="5">
    <source>
        <dbReference type="ARBA" id="ARBA00022723"/>
    </source>
</evidence>
<evidence type="ECO:0000256" key="9">
    <source>
        <dbReference type="PROSITE-ProRule" id="PRU00236"/>
    </source>
</evidence>
<keyword evidence="5 9" id="KW-0479">Metal-binding</keyword>
<dbReference type="PANTHER" id="PTHR11085:SF6">
    <property type="entry name" value="NAD-DEPENDENT PROTEIN DEACETYLASE SIRTUIN-2"/>
    <property type="match status" value="1"/>
</dbReference>
<keyword evidence="4" id="KW-0808">Transferase</keyword>
<evidence type="ECO:0000256" key="4">
    <source>
        <dbReference type="ARBA" id="ARBA00022679"/>
    </source>
</evidence>
<keyword evidence="6 9" id="KW-0862">Zinc</keyword>
<dbReference type="GO" id="GO:0046872">
    <property type="term" value="F:metal ion binding"/>
    <property type="evidence" value="ECO:0007669"/>
    <property type="project" value="UniProtKB-KW"/>
</dbReference>
<dbReference type="GO" id="GO:0005634">
    <property type="term" value="C:nucleus"/>
    <property type="evidence" value="ECO:0007669"/>
    <property type="project" value="TreeGrafter"/>
</dbReference>
<dbReference type="EMBL" id="JAPEVG010000157">
    <property type="protein sequence ID" value="KAJ8480664.1"/>
    <property type="molecule type" value="Genomic_DNA"/>
</dbReference>
<sequence length="417" mass="45650">MDDPDELLMLYDGPTKILTSRDVAGIARYMKSEQCRRIYVLLGAGASAGSGVPDFRYPKKGLYSTFMARLNLPYPRALFELTYFRFNPIPLYTLALELYPGRYRPSLTHTFVRLLADRGSLQTCFTENIDALERQAGVPIERLVEAHGSVAGQSCVQCRTEFDGEKMKEAVERGEVARCESCGGVVKPGVVFHGDPPPQAFSERSIELESADLLFVIGTSLIAQPFASLATLVPQNCPRVLIHMDFAGDIGMRSDDVLLLGKCDEVVRDLCRELGWEDTLEQEWAKTEVKAPSIDSTQANGRSGEAQITAAGSTILDGSPPEEATRLNGTNEFGVMTDADWQEKEPKTDSLTERLRTALEQSEKPSSHVPDPGITFVARSLSGEELFADTALGDYSTRQADASTSDGDSLMAVGERS</sequence>
<dbReference type="PANTHER" id="PTHR11085">
    <property type="entry name" value="NAD-DEPENDENT PROTEIN DEACYLASE SIRTUIN-5, MITOCHONDRIAL-RELATED"/>
    <property type="match status" value="1"/>
</dbReference>